<organism evidence="2 3">
    <name type="scientific">Adhaeribacter soli</name>
    <dbReference type="NCBI Taxonomy" id="2607655"/>
    <lineage>
        <taxon>Bacteria</taxon>
        <taxon>Pseudomonadati</taxon>
        <taxon>Bacteroidota</taxon>
        <taxon>Cytophagia</taxon>
        <taxon>Cytophagales</taxon>
        <taxon>Hymenobacteraceae</taxon>
        <taxon>Adhaeribacter</taxon>
    </lineage>
</organism>
<name>A0A5N1J7Y2_9BACT</name>
<evidence type="ECO:0000313" key="2">
    <source>
        <dbReference type="EMBL" id="KAA9340920.1"/>
    </source>
</evidence>
<dbReference type="InterPro" id="IPR010982">
    <property type="entry name" value="Lambda_DNA-bd_dom_sf"/>
</dbReference>
<protein>
    <recommendedName>
        <fullName evidence="1">HTH cro/C1-type domain-containing protein</fullName>
    </recommendedName>
</protein>
<dbReference type="EMBL" id="VTWT01000002">
    <property type="protein sequence ID" value="KAA9340920.1"/>
    <property type="molecule type" value="Genomic_DNA"/>
</dbReference>
<comment type="caution">
    <text evidence="2">The sequence shown here is derived from an EMBL/GenBank/DDBJ whole genome shotgun (WGS) entry which is preliminary data.</text>
</comment>
<feature type="domain" description="HTH cro/C1-type" evidence="1">
    <location>
        <begin position="82"/>
        <end position="115"/>
    </location>
</feature>
<dbReference type="RefSeq" id="WP_150902847.1">
    <property type="nucleotide sequence ID" value="NZ_VTWT01000002.1"/>
</dbReference>
<dbReference type="GO" id="GO:0006355">
    <property type="term" value="P:regulation of DNA-templated transcription"/>
    <property type="evidence" value="ECO:0007669"/>
    <property type="project" value="InterPro"/>
</dbReference>
<dbReference type="Proteomes" id="UP000326570">
    <property type="component" value="Unassembled WGS sequence"/>
</dbReference>
<dbReference type="InterPro" id="IPR001387">
    <property type="entry name" value="Cro/C1-type_HTH"/>
</dbReference>
<accession>A0A5N1J7Y2</accession>
<evidence type="ECO:0000259" key="1">
    <source>
        <dbReference type="PROSITE" id="PS50943"/>
    </source>
</evidence>
<dbReference type="GO" id="GO:0001046">
    <property type="term" value="F:core promoter sequence-specific DNA binding"/>
    <property type="evidence" value="ECO:0007669"/>
    <property type="project" value="TreeGrafter"/>
</dbReference>
<dbReference type="PROSITE" id="PS50943">
    <property type="entry name" value="HTH_CROC1"/>
    <property type="match status" value="1"/>
</dbReference>
<proteinExistence type="predicted"/>
<dbReference type="SUPFAM" id="SSF47413">
    <property type="entry name" value="lambda repressor-like DNA-binding domains"/>
    <property type="match status" value="1"/>
</dbReference>
<dbReference type="PANTHER" id="PTHR40455:SF1">
    <property type="entry name" value="ANTITOXIN HIGA"/>
    <property type="match status" value="1"/>
</dbReference>
<dbReference type="CDD" id="cd00093">
    <property type="entry name" value="HTH_XRE"/>
    <property type="match status" value="1"/>
</dbReference>
<dbReference type="Gene3D" id="1.10.260.40">
    <property type="entry name" value="lambda repressor-like DNA-binding domains"/>
    <property type="match status" value="1"/>
</dbReference>
<dbReference type="PANTHER" id="PTHR40455">
    <property type="entry name" value="ANTITOXIN HIGA"/>
    <property type="match status" value="1"/>
</dbReference>
<evidence type="ECO:0000313" key="3">
    <source>
        <dbReference type="Proteomes" id="UP000326570"/>
    </source>
</evidence>
<reference evidence="2 3" key="1">
    <citation type="submission" date="2019-09" db="EMBL/GenBank/DDBJ databases">
        <title>Genome sequence of Adhaeribacter sp. M2.</title>
        <authorList>
            <person name="Srinivasan S."/>
        </authorList>
    </citation>
    <scope>NUCLEOTIDE SEQUENCE [LARGE SCALE GENOMIC DNA]</scope>
    <source>
        <strain evidence="2 3">M2</strain>
    </source>
</reference>
<dbReference type="AlphaFoldDB" id="A0A5N1J7Y2"/>
<dbReference type="InterPro" id="IPR039060">
    <property type="entry name" value="Antitox_HigA"/>
</dbReference>
<gene>
    <name evidence="2" type="ORF">F0P94_05705</name>
</gene>
<sequence length="123" mass="13683">MKIIKPLTTEAEYDAAVARIEEIFEAAPGTPAGDELHILTLLVKEYDEQHYSIGNPDPIEAIKIRMEDLGWKDKDLVPFIGDKATVSKILNRKRPLTLEMVRKLAAALSLPAEVLIKEYALAA</sequence>
<keyword evidence="3" id="KW-1185">Reference proteome</keyword>